<dbReference type="AlphaFoldDB" id="J4SDI5"/>
<dbReference type="Pfam" id="PF01844">
    <property type="entry name" value="HNH"/>
    <property type="match status" value="1"/>
</dbReference>
<dbReference type="InterPro" id="IPR002711">
    <property type="entry name" value="HNH"/>
</dbReference>
<comment type="caution">
    <text evidence="4">The sequence shown here is derived from an EMBL/GenBank/DDBJ whole genome shotgun (WGS) entry which is preliminary data.</text>
</comment>
<dbReference type="Pfam" id="PF02720">
    <property type="entry name" value="DUF222"/>
    <property type="match status" value="1"/>
</dbReference>
<evidence type="ECO:0000259" key="3">
    <source>
        <dbReference type="SMART" id="SM00507"/>
    </source>
</evidence>
<dbReference type="eggNOG" id="COG1403">
    <property type="taxonomic scope" value="Bacteria"/>
</dbReference>
<evidence type="ECO:0000256" key="2">
    <source>
        <dbReference type="SAM" id="MobiDB-lite"/>
    </source>
</evidence>
<dbReference type="EMBL" id="AFVW02000007">
    <property type="protein sequence ID" value="EJO86785.1"/>
    <property type="molecule type" value="Genomic_DNA"/>
</dbReference>
<accession>J4SDI5</accession>
<organism evidence="4 5">
    <name type="scientific">Mycobacterium colombiense CECT 3035</name>
    <dbReference type="NCBI Taxonomy" id="1041522"/>
    <lineage>
        <taxon>Bacteria</taxon>
        <taxon>Bacillati</taxon>
        <taxon>Actinomycetota</taxon>
        <taxon>Actinomycetes</taxon>
        <taxon>Mycobacteriales</taxon>
        <taxon>Mycobacteriaceae</taxon>
        <taxon>Mycobacterium</taxon>
        <taxon>Mycobacterium avium complex (MAC)</taxon>
    </lineage>
</organism>
<dbReference type="Proteomes" id="UP000006455">
    <property type="component" value="Unassembled WGS sequence"/>
</dbReference>
<dbReference type="InterPro" id="IPR003615">
    <property type="entry name" value="HNH_nuc"/>
</dbReference>
<protein>
    <recommendedName>
        <fullName evidence="3">HNH nuclease domain-containing protein</fullName>
    </recommendedName>
</protein>
<reference evidence="4 5" key="1">
    <citation type="journal article" date="2011" name="J. Bacteriol.">
        <title>Genome sequence of the Mycobacterium colombiense type strain, CECT 3035.</title>
        <authorList>
            <person name="Gonzalez-Perez M."/>
            <person name="Murcia M.I."/>
            <person name="Landsman D."/>
            <person name="Jordan I.K."/>
            <person name="Marino-Ramirez L."/>
        </authorList>
    </citation>
    <scope>NUCLEOTIDE SEQUENCE [LARGE SCALE GENOMIC DNA]</scope>
    <source>
        <strain evidence="4 5">CECT 3035</strain>
    </source>
</reference>
<sequence>MIERMFEWWYASRETSESAALLDRAREARRAEARAAAERLVAAGELLVLRCRESGERADWSADAWEAVAAQLGAALGCSVAMGHSYLRYAMAMRDRLPQVGEAFRAGYIDYRAFQTIVFRTDLITDAEVLARVDARVAVLLSRRPSLTRGGLAAAVDRVVALVDGDAVRRAKDALGDRYVDVLAHGSGMAYVTGSVLGADGRALDRRLEALAATVCDADPRTVTQRRADALGALAAGGSRLVCGCGRADCAAGAPSAGKPGSNVVIHVIAERASVEGRGSAPAVSAGVEGLIPAEVVAELAKSARLVPVAAPTGAQTGYTPSAKLADFVRCRDLTCRAPGCDRPATDCDLDHTIPYADGGPTHASNLKALCRVHHLMKTFWGWRDRQLPDGTVIWTLPDQHTYVTTPGSALLFPQLCTPTGDVIIPPPPRPDRCTDRTAMMPRRTRTRAQHRATRVATERKHNREARQPKPREREAAHFGPAPPADDDEPPPF</sequence>
<dbReference type="SMART" id="SM00507">
    <property type="entry name" value="HNHc"/>
    <property type="match status" value="1"/>
</dbReference>
<feature type="compositionally biased region" description="Basic residues" evidence="2">
    <location>
        <begin position="443"/>
        <end position="454"/>
    </location>
</feature>
<name>J4SDI5_9MYCO</name>
<dbReference type="Gene3D" id="1.10.30.50">
    <property type="match status" value="1"/>
</dbReference>
<feature type="compositionally biased region" description="Basic and acidic residues" evidence="2">
    <location>
        <begin position="457"/>
        <end position="477"/>
    </location>
</feature>
<dbReference type="GO" id="GO:0004519">
    <property type="term" value="F:endonuclease activity"/>
    <property type="evidence" value="ECO:0007669"/>
    <property type="project" value="InterPro"/>
</dbReference>
<dbReference type="GO" id="GO:0003676">
    <property type="term" value="F:nucleic acid binding"/>
    <property type="evidence" value="ECO:0007669"/>
    <property type="project" value="InterPro"/>
</dbReference>
<feature type="domain" description="HNH nuclease" evidence="3">
    <location>
        <begin position="324"/>
        <end position="376"/>
    </location>
</feature>
<comment type="similarity">
    <text evidence="1">Belongs to the Rv1128c/1148c/1588c/1702c/1945/3466 family.</text>
</comment>
<feature type="region of interest" description="Disordered" evidence="2">
    <location>
        <begin position="442"/>
        <end position="493"/>
    </location>
</feature>
<dbReference type="InterPro" id="IPR003870">
    <property type="entry name" value="DUF222"/>
</dbReference>
<dbReference type="STRING" id="1041522.GCA_002105755_00896"/>
<dbReference type="CDD" id="cd00085">
    <property type="entry name" value="HNHc"/>
    <property type="match status" value="1"/>
</dbReference>
<evidence type="ECO:0000313" key="5">
    <source>
        <dbReference type="Proteomes" id="UP000006455"/>
    </source>
</evidence>
<gene>
    <name evidence="4" type="ORF">MCOL_V222788</name>
</gene>
<dbReference type="GO" id="GO:0008270">
    <property type="term" value="F:zinc ion binding"/>
    <property type="evidence" value="ECO:0007669"/>
    <property type="project" value="InterPro"/>
</dbReference>
<evidence type="ECO:0000313" key="4">
    <source>
        <dbReference type="EMBL" id="EJO86785.1"/>
    </source>
</evidence>
<proteinExistence type="inferred from homology"/>
<evidence type="ECO:0000256" key="1">
    <source>
        <dbReference type="ARBA" id="ARBA00023450"/>
    </source>
</evidence>